<dbReference type="HOGENOM" id="CLU_383889_0_0_0"/>
<dbReference type="EMBL" id="CP002467">
    <property type="protein sequence ID" value="ADV81214.1"/>
    <property type="molecule type" value="Genomic_DNA"/>
</dbReference>
<organism evidence="1 2">
    <name type="scientific">Terriglobus saanensis (strain ATCC BAA-1853 / DSM 23119 / SP1PR4)</name>
    <dbReference type="NCBI Taxonomy" id="401053"/>
    <lineage>
        <taxon>Bacteria</taxon>
        <taxon>Pseudomonadati</taxon>
        <taxon>Acidobacteriota</taxon>
        <taxon>Terriglobia</taxon>
        <taxon>Terriglobales</taxon>
        <taxon>Acidobacteriaceae</taxon>
        <taxon>Terriglobus</taxon>
    </lineage>
</organism>
<evidence type="ECO:0008006" key="3">
    <source>
        <dbReference type="Google" id="ProtNLM"/>
    </source>
</evidence>
<reference evidence="1 2" key="1">
    <citation type="journal article" date="2012" name="Stand. Genomic Sci.">
        <title>Complete genome sequence of Terriglobus saanensis type strain SP1PR4(T), an Acidobacteria from tundra soil.</title>
        <authorList>
            <person name="Rawat S.R."/>
            <person name="Mannisto M.K."/>
            <person name="Starovoytov V."/>
            <person name="Goodwin L."/>
            <person name="Nolan M."/>
            <person name="Hauser L."/>
            <person name="Land M."/>
            <person name="Davenport K.W."/>
            <person name="Woyke T."/>
            <person name="Haggblom M.M."/>
        </authorList>
    </citation>
    <scope>NUCLEOTIDE SEQUENCE</scope>
    <source>
        <strain evidence="2">ATCC BAA-1853 / DSM 23119 / SP1PR4</strain>
    </source>
</reference>
<evidence type="ECO:0000313" key="2">
    <source>
        <dbReference type="Proteomes" id="UP000006844"/>
    </source>
</evidence>
<name>E8V281_TERSS</name>
<accession>E8V281</accession>
<gene>
    <name evidence="1" type="ordered locus">AciPR4_0379</name>
</gene>
<dbReference type="eggNOG" id="ENOG502Z8A0">
    <property type="taxonomic scope" value="Bacteria"/>
</dbReference>
<keyword evidence="2" id="KW-1185">Reference proteome</keyword>
<dbReference type="AlphaFoldDB" id="E8V281"/>
<sequence>MRKSQTGCPIHRSKSDFDQSFEKQIPLLRYGMTKTGTLSLCHPVAKRRDPLLLFSFEQATMRHFSMRLTLCAAVLLSLPLTAQTAKPNDDLLFQTSQGWSPRVNVESGTVMVYGIDSTTAERIQSWRDHGYRVTVMTGVAWGRYADYLRGDFDGKEHWNETQQEKTGKLILHSGREVPYIAPSESYGRYLSVGVTRALDAGAQAIYLEEPEFWARAGWSDSFKKEWQSYYNEPWQAPDSSPDAQYRASKLKYFLYRRALAQVFDSVKAWSTAHGKHIPCYVATHSLINYAQWQIVSPESSLIHVGADGYIAQVWTGTSREPNVYEGVRKERTFETAFLEYGAMQNLVRASGHRMWFLNDPIEDNANHSWTDYQRNWESTLVASLLQPDIASYEVLPWPDRIFGSHGLYPTSEPTEANPHPAKAAIPSKYETELQTVFHALGDMRQPAHWLISGTPGIGVLVSDTLMFQRAQPLPSDHNLGNVYGLALPLLMHGIPVEPVQIENTYSSQTSGTPTLDHYKLLLLSYEGQKPPDPAFHPALAAWVRAGGALVVLDDDKDPYNRASDWWNTGAHHDATPREDLFQQLGLNSHAEGLHRVGKGIVLYAAKSPSALTYDKAGAETVRDLTHQAATAVNLPWKETTALALRRGPYLIVAGLDGNAAPQAIPGRFLNLFDSHLAETTSFSITPETRALLLDLDAKLANPATAKILAASARITDIHTAPNTLTFAASNIEGRDDNDLTAVAIHLPRPAKQVTVDGKAVQSTYAQQVLRLEFPSRAKPQTISITF</sequence>
<dbReference type="STRING" id="401053.AciPR4_0379"/>
<dbReference type="KEGG" id="tsa:AciPR4_0379"/>
<dbReference type="CDD" id="cd03143">
    <property type="entry name" value="A4_beta-galactosidase_middle_domain"/>
    <property type="match status" value="1"/>
</dbReference>
<proteinExistence type="predicted"/>
<protein>
    <recommendedName>
        <fullName evidence="3">Glycoside hydrolase family 42 N-terminal domain-containing protein</fullName>
    </recommendedName>
</protein>
<evidence type="ECO:0000313" key="1">
    <source>
        <dbReference type="EMBL" id="ADV81214.1"/>
    </source>
</evidence>
<dbReference type="Proteomes" id="UP000006844">
    <property type="component" value="Chromosome"/>
</dbReference>